<dbReference type="GO" id="GO:0016705">
    <property type="term" value="F:oxidoreductase activity, acting on paired donors, with incorporation or reduction of molecular oxygen"/>
    <property type="evidence" value="ECO:0007669"/>
    <property type="project" value="InterPro"/>
</dbReference>
<keyword evidence="2" id="KW-0503">Monooxygenase</keyword>
<keyword evidence="1" id="KW-0560">Oxidoreductase</keyword>
<dbReference type="InterPro" id="IPR011251">
    <property type="entry name" value="Luciferase-like_dom"/>
</dbReference>
<dbReference type="InterPro" id="IPR050766">
    <property type="entry name" value="Bact_Lucif_Oxidored"/>
</dbReference>
<feature type="domain" description="Luciferase-like" evidence="3">
    <location>
        <begin position="1"/>
        <end position="264"/>
    </location>
</feature>
<dbReference type="GO" id="GO:0004497">
    <property type="term" value="F:monooxygenase activity"/>
    <property type="evidence" value="ECO:0007669"/>
    <property type="project" value="UniProtKB-KW"/>
</dbReference>
<dbReference type="PANTHER" id="PTHR30137:SF8">
    <property type="entry name" value="BLR5498 PROTEIN"/>
    <property type="match status" value="1"/>
</dbReference>
<dbReference type="NCBIfam" id="TIGR03619">
    <property type="entry name" value="F420_Rv2161c"/>
    <property type="match status" value="1"/>
</dbReference>
<protein>
    <submittedName>
        <fullName evidence="4">Unannotated protein</fullName>
    </submittedName>
</protein>
<evidence type="ECO:0000256" key="2">
    <source>
        <dbReference type="ARBA" id="ARBA00023033"/>
    </source>
</evidence>
<name>A0A6J7AQ01_9ZZZZ</name>
<sequence>MRFSLSVLPFVDQSDRQPYRRTFELCRMAESLGYDTVMVGHHHFLDGQISDPFTLLAGIAAQTETLRVATAIFLLPLHHPLQVAERVATLDQLSGGRVSLGVGSGWNPLEYEAFGSSLRERGARMDESLGLLRRLWTERDVEGTGRFWRFPPLTISPRPVQRPHPPLWVAGNAPAAIERAARLGTHWLCDPVQTLDSMILLKQRYEEACRDRAVEPSWVLRRYVWLGRDRSTMERDFLPGFVNTQLAYWRVSTEGEAERRLFARIDAGEDVAPAEVARGRFFGGAAGDVIAGIEECREATGCAHISVGFGGGLSGRPEAAGSREVYDETWAMVERFGREVIPAFHD</sequence>
<dbReference type="InterPro" id="IPR036661">
    <property type="entry name" value="Luciferase-like_sf"/>
</dbReference>
<proteinExistence type="predicted"/>
<evidence type="ECO:0000256" key="1">
    <source>
        <dbReference type="ARBA" id="ARBA00023002"/>
    </source>
</evidence>
<gene>
    <name evidence="4" type="ORF">UFOPK3139_02281</name>
</gene>
<dbReference type="Gene3D" id="3.20.20.30">
    <property type="entry name" value="Luciferase-like domain"/>
    <property type="match status" value="1"/>
</dbReference>
<dbReference type="AlphaFoldDB" id="A0A6J7AQ01"/>
<accession>A0A6J7AQ01</accession>
<organism evidence="4">
    <name type="scientific">freshwater metagenome</name>
    <dbReference type="NCBI Taxonomy" id="449393"/>
    <lineage>
        <taxon>unclassified sequences</taxon>
        <taxon>metagenomes</taxon>
        <taxon>ecological metagenomes</taxon>
    </lineage>
</organism>
<dbReference type="GO" id="GO:0005829">
    <property type="term" value="C:cytosol"/>
    <property type="evidence" value="ECO:0007669"/>
    <property type="project" value="TreeGrafter"/>
</dbReference>
<dbReference type="SUPFAM" id="SSF51679">
    <property type="entry name" value="Bacterial luciferase-like"/>
    <property type="match status" value="1"/>
</dbReference>
<evidence type="ECO:0000259" key="3">
    <source>
        <dbReference type="Pfam" id="PF00296"/>
    </source>
</evidence>
<dbReference type="PANTHER" id="PTHR30137">
    <property type="entry name" value="LUCIFERASE-LIKE MONOOXYGENASE"/>
    <property type="match status" value="1"/>
</dbReference>
<evidence type="ECO:0000313" key="4">
    <source>
        <dbReference type="EMBL" id="CAB4835031.1"/>
    </source>
</evidence>
<reference evidence="4" key="1">
    <citation type="submission" date="2020-05" db="EMBL/GenBank/DDBJ databases">
        <authorList>
            <person name="Chiriac C."/>
            <person name="Salcher M."/>
            <person name="Ghai R."/>
            <person name="Kavagutti S V."/>
        </authorList>
    </citation>
    <scope>NUCLEOTIDE SEQUENCE</scope>
</reference>
<dbReference type="InterPro" id="IPR019921">
    <property type="entry name" value="Lucif-like_OxRdtase_Rv2161c"/>
</dbReference>
<dbReference type="EMBL" id="CAFABA010000110">
    <property type="protein sequence ID" value="CAB4835031.1"/>
    <property type="molecule type" value="Genomic_DNA"/>
</dbReference>
<dbReference type="Pfam" id="PF00296">
    <property type="entry name" value="Bac_luciferase"/>
    <property type="match status" value="1"/>
</dbReference>